<reference evidence="1" key="1">
    <citation type="submission" date="2014-11" db="EMBL/GenBank/DDBJ databases">
        <authorList>
            <person name="Amaro Gonzalez C."/>
        </authorList>
    </citation>
    <scope>NUCLEOTIDE SEQUENCE</scope>
</reference>
<proteinExistence type="predicted"/>
<protein>
    <submittedName>
        <fullName evidence="1">Uncharacterized protein</fullName>
    </submittedName>
</protein>
<accession>A0A0E9V419</accession>
<reference evidence="1" key="2">
    <citation type="journal article" date="2015" name="Fish Shellfish Immunol.">
        <title>Early steps in the European eel (Anguilla anguilla)-Vibrio vulnificus interaction in the gills: Role of the RtxA13 toxin.</title>
        <authorList>
            <person name="Callol A."/>
            <person name="Pajuelo D."/>
            <person name="Ebbesson L."/>
            <person name="Teles M."/>
            <person name="MacKenzie S."/>
            <person name="Amaro C."/>
        </authorList>
    </citation>
    <scope>NUCLEOTIDE SEQUENCE</scope>
</reference>
<evidence type="ECO:0000313" key="1">
    <source>
        <dbReference type="EMBL" id="JAH72205.1"/>
    </source>
</evidence>
<sequence>MFVRIPLERGGYKYFRLGFV</sequence>
<name>A0A0E9V419_ANGAN</name>
<organism evidence="1">
    <name type="scientific">Anguilla anguilla</name>
    <name type="common">European freshwater eel</name>
    <name type="synonym">Muraena anguilla</name>
    <dbReference type="NCBI Taxonomy" id="7936"/>
    <lineage>
        <taxon>Eukaryota</taxon>
        <taxon>Metazoa</taxon>
        <taxon>Chordata</taxon>
        <taxon>Craniata</taxon>
        <taxon>Vertebrata</taxon>
        <taxon>Euteleostomi</taxon>
        <taxon>Actinopterygii</taxon>
        <taxon>Neopterygii</taxon>
        <taxon>Teleostei</taxon>
        <taxon>Anguilliformes</taxon>
        <taxon>Anguillidae</taxon>
        <taxon>Anguilla</taxon>
    </lineage>
</organism>
<dbReference type="AlphaFoldDB" id="A0A0E9V419"/>
<dbReference type="EMBL" id="GBXM01036372">
    <property type="protein sequence ID" value="JAH72205.1"/>
    <property type="molecule type" value="Transcribed_RNA"/>
</dbReference>